<dbReference type="PANTHER" id="PTHR19278:SF9">
    <property type="entry name" value="URIDINE 5'-MONOPHOSPHATE SYNTHASE"/>
    <property type="match status" value="1"/>
</dbReference>
<evidence type="ECO:0000313" key="9">
    <source>
        <dbReference type="EMBL" id="RNE63973.1"/>
    </source>
</evidence>
<organism evidence="9 10">
    <name type="scientific">Cryobacterium tepidiphilum</name>
    <dbReference type="NCBI Taxonomy" id="2486026"/>
    <lineage>
        <taxon>Bacteria</taxon>
        <taxon>Bacillati</taxon>
        <taxon>Actinomycetota</taxon>
        <taxon>Actinomycetes</taxon>
        <taxon>Micrococcales</taxon>
        <taxon>Microbacteriaceae</taxon>
        <taxon>Cryobacterium</taxon>
    </lineage>
</organism>
<keyword evidence="4 6" id="KW-0808">Transferase</keyword>
<comment type="cofactor">
    <cofactor evidence="6">
        <name>Mg(2+)</name>
        <dbReference type="ChEBI" id="CHEBI:18420"/>
    </cofactor>
</comment>
<dbReference type="GO" id="GO:0004588">
    <property type="term" value="F:orotate phosphoribosyltransferase activity"/>
    <property type="evidence" value="ECO:0007669"/>
    <property type="project" value="UniProtKB-UniRule"/>
</dbReference>
<evidence type="ECO:0000256" key="4">
    <source>
        <dbReference type="ARBA" id="ARBA00022679"/>
    </source>
</evidence>
<comment type="caution">
    <text evidence="9">The sequence shown here is derived from an EMBL/GenBank/DDBJ whole genome shotgun (WGS) entry which is preliminary data.</text>
</comment>
<comment type="function">
    <text evidence="6">Catalyzes the transfer of a ribosyl phosphate group from 5-phosphoribose 1-diphosphate to orotate, leading to the formation of orotidine monophosphate (OMP).</text>
</comment>
<feature type="domain" description="Phosphoribosyltransferase" evidence="8">
    <location>
        <begin position="173"/>
        <end position="281"/>
    </location>
</feature>
<feature type="compositionally biased region" description="Polar residues" evidence="7">
    <location>
        <begin position="1"/>
        <end position="13"/>
    </location>
</feature>
<dbReference type="EMBL" id="RDSR01000006">
    <property type="protein sequence ID" value="RNE63973.1"/>
    <property type="molecule type" value="Genomic_DNA"/>
</dbReference>
<feature type="compositionally biased region" description="Low complexity" evidence="7">
    <location>
        <begin position="14"/>
        <end position="32"/>
    </location>
</feature>
<keyword evidence="6" id="KW-0460">Magnesium</keyword>
<comment type="similarity">
    <text evidence="6">Belongs to the purine/pyrimidine phosphoribosyltransferase family. PyrE subfamily.</text>
</comment>
<name>A0A3M8LEJ1_9MICO</name>
<evidence type="ECO:0000256" key="7">
    <source>
        <dbReference type="SAM" id="MobiDB-lite"/>
    </source>
</evidence>
<evidence type="ECO:0000256" key="1">
    <source>
        <dbReference type="ARBA" id="ARBA00004889"/>
    </source>
</evidence>
<evidence type="ECO:0000259" key="8">
    <source>
        <dbReference type="Pfam" id="PF00156"/>
    </source>
</evidence>
<dbReference type="HAMAP" id="MF_01208">
    <property type="entry name" value="PyrE"/>
    <property type="match status" value="1"/>
</dbReference>
<dbReference type="GO" id="GO:0000287">
    <property type="term" value="F:magnesium ion binding"/>
    <property type="evidence" value="ECO:0007669"/>
    <property type="project" value="UniProtKB-UniRule"/>
</dbReference>
<comment type="caution">
    <text evidence="6">Lacks conserved residue(s) required for the propagation of feature annotation.</text>
</comment>
<evidence type="ECO:0000256" key="3">
    <source>
        <dbReference type="ARBA" id="ARBA00022676"/>
    </source>
</evidence>
<keyword evidence="10" id="KW-1185">Reference proteome</keyword>
<evidence type="ECO:0000313" key="10">
    <source>
        <dbReference type="Proteomes" id="UP000279859"/>
    </source>
</evidence>
<dbReference type="EC" id="2.4.2.10" evidence="2 6"/>
<dbReference type="Proteomes" id="UP000279859">
    <property type="component" value="Unassembled WGS sequence"/>
</dbReference>
<proteinExistence type="inferred from homology"/>
<accession>A0A3M8LEJ1</accession>
<dbReference type="PANTHER" id="PTHR19278">
    <property type="entry name" value="OROTATE PHOSPHORIBOSYLTRANSFERASE"/>
    <property type="match status" value="1"/>
</dbReference>
<keyword evidence="3 6" id="KW-0328">Glycosyltransferase</keyword>
<keyword evidence="5 6" id="KW-0665">Pyrimidine biosynthesis</keyword>
<feature type="binding site" description="in other chain" evidence="6">
    <location>
        <begin position="243"/>
        <end position="251"/>
    </location>
    <ligand>
        <name>5-phospho-alpha-D-ribose 1-diphosphate</name>
        <dbReference type="ChEBI" id="CHEBI:58017"/>
        <note>ligand shared between dimeric partners</note>
    </ligand>
</feature>
<sequence length="305" mass="32878">MRSPIASTDSWSQARAAATSPRPWPSRSSGRPTVACRSCWPAGARTHRCSTTPTAVSAPRCTCSPPGCTVQARCRRSRPGSGWRSVWPREFPPPSCFREGEHMADPANEVSVSKELKFYDENRVRLSDVETLAELQQDILRASFQRGAVQLESGVEQPYFFEKYLMVARPTILRRIARFLAARIPAGTDRVAAPTLGAVAIGTAVSLESGLPLAIVRSGQGDKRRGRAVEGGLHPGEIVVLIEDVVVTGQRALRAVEELRAAGVEVGLVVSVVDCDRGAAAEFAKAGLDYDPLFRSSVLLPEGVS</sequence>
<evidence type="ECO:0000256" key="5">
    <source>
        <dbReference type="ARBA" id="ARBA00022975"/>
    </source>
</evidence>
<comment type="pathway">
    <text evidence="1 6">Pyrimidine metabolism; UMP biosynthesis via de novo pathway; UMP from orotate: step 1/2.</text>
</comment>
<gene>
    <name evidence="6" type="primary">pyrE</name>
    <name evidence="9" type="ORF">EEJ31_05245</name>
</gene>
<dbReference type="AlphaFoldDB" id="A0A3M8LEJ1"/>
<feature type="binding site" evidence="6">
    <location>
        <position position="217"/>
    </location>
    <ligand>
        <name>5-phospho-alpha-D-ribose 1-diphosphate</name>
        <dbReference type="ChEBI" id="CHEBI:58017"/>
        <note>ligand shared between dimeric partners</note>
    </ligand>
</feature>
<comment type="subunit">
    <text evidence="6">Homodimer.</text>
</comment>
<dbReference type="GO" id="GO:0019856">
    <property type="term" value="P:pyrimidine nucleobase biosynthetic process"/>
    <property type="evidence" value="ECO:0007669"/>
    <property type="project" value="TreeGrafter"/>
</dbReference>
<dbReference type="InterPro" id="IPR029057">
    <property type="entry name" value="PRTase-like"/>
</dbReference>
<dbReference type="InterPro" id="IPR000836">
    <property type="entry name" value="PRTase_dom"/>
</dbReference>
<dbReference type="InterPro" id="IPR023031">
    <property type="entry name" value="OPRT"/>
</dbReference>
<feature type="region of interest" description="Disordered" evidence="7">
    <location>
        <begin position="1"/>
        <end position="32"/>
    </location>
</feature>
<dbReference type="UniPathway" id="UPA00070">
    <property type="reaction ID" value="UER00119"/>
</dbReference>
<dbReference type="Gene3D" id="3.40.50.2020">
    <property type="match status" value="1"/>
</dbReference>
<evidence type="ECO:0000256" key="6">
    <source>
        <dbReference type="HAMAP-Rule" id="MF_01208"/>
    </source>
</evidence>
<comment type="catalytic activity">
    <reaction evidence="6">
        <text>orotidine 5'-phosphate + diphosphate = orotate + 5-phospho-alpha-D-ribose 1-diphosphate</text>
        <dbReference type="Rhea" id="RHEA:10380"/>
        <dbReference type="ChEBI" id="CHEBI:30839"/>
        <dbReference type="ChEBI" id="CHEBI:33019"/>
        <dbReference type="ChEBI" id="CHEBI:57538"/>
        <dbReference type="ChEBI" id="CHEBI:58017"/>
        <dbReference type="EC" id="2.4.2.10"/>
    </reaction>
</comment>
<dbReference type="GO" id="GO:0044205">
    <property type="term" value="P:'de novo' UMP biosynthetic process"/>
    <property type="evidence" value="ECO:0007669"/>
    <property type="project" value="UniProtKB-UniRule"/>
</dbReference>
<dbReference type="CDD" id="cd06223">
    <property type="entry name" value="PRTases_typeI"/>
    <property type="match status" value="1"/>
</dbReference>
<protein>
    <recommendedName>
        <fullName evidence="2 6">Orotate phosphoribosyltransferase</fullName>
        <shortName evidence="6">OPRT</shortName>
        <shortName evidence="6">OPRTase</shortName>
        <ecNumber evidence="2 6">2.4.2.10</ecNumber>
    </recommendedName>
</protein>
<evidence type="ECO:0000256" key="2">
    <source>
        <dbReference type="ARBA" id="ARBA00011971"/>
    </source>
</evidence>
<dbReference type="SUPFAM" id="SSF53271">
    <property type="entry name" value="PRTase-like"/>
    <property type="match status" value="1"/>
</dbReference>
<feature type="binding site" evidence="6">
    <location>
        <begin position="160"/>
        <end position="161"/>
    </location>
    <ligand>
        <name>orotate</name>
        <dbReference type="ChEBI" id="CHEBI:30839"/>
    </ligand>
</feature>
<reference evidence="9 10" key="1">
    <citation type="submission" date="2018-11" db="EMBL/GenBank/DDBJ databases">
        <title>Cryobacterium sp. nov., isolated from rhizosphere soil of lettuce.</title>
        <authorList>
            <person name="Wang Y."/>
        </authorList>
    </citation>
    <scope>NUCLEOTIDE SEQUENCE [LARGE SCALE GENOMIC DNA]</scope>
    <source>
        <strain evidence="9 10">NEAU-85</strain>
    </source>
</reference>
<dbReference type="Pfam" id="PF00156">
    <property type="entry name" value="Pribosyltran"/>
    <property type="match status" value="1"/>
</dbReference>